<evidence type="ECO:0000313" key="2">
    <source>
        <dbReference type="Proteomes" id="UP000190037"/>
    </source>
</evidence>
<keyword evidence="2" id="KW-1185">Reference proteome</keyword>
<dbReference type="Proteomes" id="UP000190037">
    <property type="component" value="Unassembled WGS sequence"/>
</dbReference>
<accession>A0A1T3P1P3</accession>
<protein>
    <submittedName>
        <fullName evidence="1">Uncharacterized protein</fullName>
    </submittedName>
</protein>
<evidence type="ECO:0000313" key="1">
    <source>
        <dbReference type="EMBL" id="OPC83017.1"/>
    </source>
</evidence>
<proteinExistence type="predicted"/>
<dbReference type="AlphaFoldDB" id="A0A1T3P1P3"/>
<organism evidence="1 2">
    <name type="scientific">Embleya scabrispora</name>
    <dbReference type="NCBI Taxonomy" id="159449"/>
    <lineage>
        <taxon>Bacteria</taxon>
        <taxon>Bacillati</taxon>
        <taxon>Actinomycetota</taxon>
        <taxon>Actinomycetes</taxon>
        <taxon>Kitasatosporales</taxon>
        <taxon>Streptomycetaceae</taxon>
        <taxon>Embleya</taxon>
    </lineage>
</organism>
<dbReference type="EMBL" id="MWQN01000001">
    <property type="protein sequence ID" value="OPC83017.1"/>
    <property type="molecule type" value="Genomic_DNA"/>
</dbReference>
<reference evidence="1 2" key="1">
    <citation type="submission" date="2017-03" db="EMBL/GenBank/DDBJ databases">
        <title>Draft genome sequence of Streptomyces scabrisporus NF3, endophyte isolated from Amphipterygium adstringens.</title>
        <authorList>
            <person name="Vazquez M."/>
            <person name="Ceapa C.D."/>
            <person name="Rodriguez Luna D."/>
            <person name="Sanchez Esquivel S."/>
        </authorList>
    </citation>
    <scope>NUCLEOTIDE SEQUENCE [LARGE SCALE GENOMIC DNA]</scope>
    <source>
        <strain evidence="1 2">NF3</strain>
    </source>
</reference>
<gene>
    <name evidence="1" type="ORF">B4N89_20610</name>
</gene>
<sequence>MLYDDSTQYVEVPVTSAAGESPTAIDLAFTALGLPLPDLPTWHPAELTTGGAQLLVGPGGVDLTPGRYSVHVRVAADPETVILRSGTLTIR</sequence>
<dbReference type="STRING" id="159449.B4N89_20610"/>
<comment type="caution">
    <text evidence="1">The sequence shown here is derived from an EMBL/GenBank/DDBJ whole genome shotgun (WGS) entry which is preliminary data.</text>
</comment>
<name>A0A1T3P1P3_9ACTN</name>